<feature type="region of interest" description="Disordered" evidence="2">
    <location>
        <begin position="569"/>
        <end position="592"/>
    </location>
</feature>
<dbReference type="Pfam" id="PF15439">
    <property type="entry name" value="NYAP_N"/>
    <property type="match status" value="1"/>
</dbReference>
<dbReference type="PANTHER" id="PTHR22633:SF2">
    <property type="entry name" value="NEURONAL TYROSINE-PHOSPHORYLATED PHOSPHOINOSITIDE-3-KINASE ADAPTER 1"/>
    <property type="match status" value="1"/>
</dbReference>
<dbReference type="OMA" id="MICPKAV"/>
<dbReference type="GO" id="GO:0048812">
    <property type="term" value="P:neuron projection morphogenesis"/>
    <property type="evidence" value="ECO:0007669"/>
    <property type="project" value="InterPro"/>
</dbReference>
<keyword evidence="1" id="KW-0597">Phosphoprotein</keyword>
<evidence type="ECO:0000256" key="1">
    <source>
        <dbReference type="ARBA" id="ARBA00022553"/>
    </source>
</evidence>
<feature type="compositionally biased region" description="Basic residues" evidence="2">
    <location>
        <begin position="48"/>
        <end position="57"/>
    </location>
</feature>
<name>A0A8C6Y7Q3_NAJNA</name>
<proteinExistence type="predicted"/>
<reference evidence="5" key="1">
    <citation type="submission" date="2025-08" db="UniProtKB">
        <authorList>
            <consortium name="Ensembl"/>
        </authorList>
    </citation>
    <scope>IDENTIFICATION</scope>
</reference>
<feature type="compositionally biased region" description="Pro residues" evidence="2">
    <location>
        <begin position="582"/>
        <end position="591"/>
    </location>
</feature>
<organism evidence="5 6">
    <name type="scientific">Naja naja</name>
    <name type="common">Indian cobra</name>
    <dbReference type="NCBI Taxonomy" id="35670"/>
    <lineage>
        <taxon>Eukaryota</taxon>
        <taxon>Metazoa</taxon>
        <taxon>Chordata</taxon>
        <taxon>Craniata</taxon>
        <taxon>Vertebrata</taxon>
        <taxon>Euteleostomi</taxon>
        <taxon>Lepidosauria</taxon>
        <taxon>Squamata</taxon>
        <taxon>Bifurcata</taxon>
        <taxon>Unidentata</taxon>
        <taxon>Episquamata</taxon>
        <taxon>Toxicofera</taxon>
        <taxon>Serpentes</taxon>
        <taxon>Colubroidea</taxon>
        <taxon>Elapidae</taxon>
        <taxon>Elapinae</taxon>
        <taxon>Naja</taxon>
    </lineage>
</organism>
<sequence>MGFMTMPASQEHTPHPCASSMAPRSLSCHSVGSVESSPADGAVGSRKPPAKPKRHPSTKLSTEAGVPWRCPKAGVQSQEASRKVPPQKPKRSPNTHLSVSFDEAYSGRLPGPAPGGPGLQRYGRSASHGQAKGSDVEEDEPVYIEMVGDIFRGPGPPSHGVAATDDDSDESEAIYEEMKYPLPEEAGEARPNGGLASPGHRPAKKEATKAAPGSKTSPCEIPAPFPNLLQHRAPLLAFPQGKKGYKGGPDGSKLPILCHAKDAPSAPSAPMTPQVPSHHHQRGAAENAALAPSGRARSHSTPLPPQPAGQSKPDKDLPVSHSMICPSAKLALPAASAPSGLPGKDKPAVSYTMVYSAVKVTTHTAASEAKAEEISVLQGMLCSRPSPVPACRQAQRICALPEPPPLGMVWTYPAPCVGLKRPPAYESVKSLGPKASSAVKIQLRDRAFASIHQVVAGEESGQPAGRKRFPALAEPPDCPPAWEGSDATQPKPEKEEKAVPSHPQSGIPVRAPALECLAAKVPGSRTNLPIPCQTFPACHRNGDFTGSYLLGRSASTSGVRQAVTHTQRLCSHSRDPGSPALPYAPLPPAPEALPSLRQRDGKLLEVIERKRCICKEIKARHRPQHSLCKQESMPILPSWRRSTESRKSGTPPCHRHQTVLWDTAI</sequence>
<keyword evidence="6" id="KW-1185">Reference proteome</keyword>
<evidence type="ECO:0000259" key="3">
    <source>
        <dbReference type="Pfam" id="PF15439"/>
    </source>
</evidence>
<feature type="domain" description="Neuronal tyrosine-phosphorylated phosphoinositide-3-kinase adapter C-terminal" evidence="4">
    <location>
        <begin position="480"/>
        <end position="665"/>
    </location>
</feature>
<dbReference type="AlphaFoldDB" id="A0A8C6Y7Q3"/>
<dbReference type="PANTHER" id="PTHR22633">
    <property type="entry name" value="NEURONAL TYROSINE-PHOSPHORYLATED PHOSPHOINOSITIDE-3-KINASE ADAPTER 2-RELATED"/>
    <property type="match status" value="1"/>
</dbReference>
<feature type="region of interest" description="Disordered" evidence="2">
    <location>
        <begin position="1"/>
        <end position="226"/>
    </location>
</feature>
<dbReference type="Pfam" id="PF15452">
    <property type="entry name" value="NYAP_C"/>
    <property type="match status" value="1"/>
</dbReference>
<dbReference type="InterPro" id="IPR039482">
    <property type="entry name" value="NYAP_N"/>
</dbReference>
<evidence type="ECO:0000313" key="5">
    <source>
        <dbReference type="Ensembl" id="ENSNNAP00000024033.1"/>
    </source>
</evidence>
<dbReference type="InterPro" id="IPR029353">
    <property type="entry name" value="NYAP_C"/>
</dbReference>
<feature type="compositionally biased region" description="Acidic residues" evidence="2">
    <location>
        <begin position="164"/>
        <end position="175"/>
    </location>
</feature>
<evidence type="ECO:0000259" key="4">
    <source>
        <dbReference type="Pfam" id="PF15452"/>
    </source>
</evidence>
<gene>
    <name evidence="5" type="primary">NYAP1</name>
</gene>
<evidence type="ECO:0000256" key="2">
    <source>
        <dbReference type="SAM" id="MobiDB-lite"/>
    </source>
</evidence>
<protein>
    <submittedName>
        <fullName evidence="5">Neuronal tyrosine phosphorylated phosphoinositide-3-kinase adaptor 1</fullName>
    </submittedName>
</protein>
<feature type="region of interest" description="Disordered" evidence="2">
    <location>
        <begin position="260"/>
        <end position="318"/>
    </location>
</feature>
<accession>A0A8C6Y7Q3</accession>
<dbReference type="InterPro" id="IPR026722">
    <property type="entry name" value="NYAP1/NYAP2"/>
</dbReference>
<dbReference type="Proteomes" id="UP000694559">
    <property type="component" value="Unplaced"/>
</dbReference>
<feature type="domain" description="Neuronal tyrosine-phosphorylated phosphoinositide-3-kinase adapter N-terminal" evidence="3">
    <location>
        <begin position="1"/>
        <end position="317"/>
    </location>
</feature>
<feature type="compositionally biased region" description="Polar residues" evidence="2">
    <location>
        <begin position="27"/>
        <end position="36"/>
    </location>
</feature>
<evidence type="ECO:0000313" key="6">
    <source>
        <dbReference type="Proteomes" id="UP000694559"/>
    </source>
</evidence>
<feature type="region of interest" description="Disordered" evidence="2">
    <location>
        <begin position="457"/>
        <end position="506"/>
    </location>
</feature>
<dbReference type="GeneTree" id="ENSGT00890000139453"/>
<dbReference type="OrthoDB" id="9832999at2759"/>
<dbReference type="GO" id="GO:0043491">
    <property type="term" value="P:phosphatidylinositol 3-kinase/protein kinase B signal transduction"/>
    <property type="evidence" value="ECO:0007669"/>
    <property type="project" value="InterPro"/>
</dbReference>
<dbReference type="Ensembl" id="ENSNNAT00000025198.1">
    <property type="protein sequence ID" value="ENSNNAP00000024033.1"/>
    <property type="gene ID" value="ENSNNAG00000015803.1"/>
</dbReference>
<reference evidence="5" key="2">
    <citation type="submission" date="2025-09" db="UniProtKB">
        <authorList>
            <consortium name="Ensembl"/>
        </authorList>
    </citation>
    <scope>IDENTIFICATION</scope>
</reference>